<keyword evidence="11" id="KW-1185">Reference proteome</keyword>
<dbReference type="PANTHER" id="PTHR43166">
    <property type="entry name" value="AMINO ACID IMPORT ATP-BINDING PROTEIN"/>
    <property type="match status" value="1"/>
</dbReference>
<evidence type="ECO:0000313" key="10">
    <source>
        <dbReference type="EMBL" id="AZP05127.1"/>
    </source>
</evidence>
<dbReference type="InterPro" id="IPR017871">
    <property type="entry name" value="ABC_transporter-like_CS"/>
</dbReference>
<dbReference type="KEGG" id="jeh:EJN90_11035"/>
<evidence type="ECO:0000313" key="11">
    <source>
        <dbReference type="Proteomes" id="UP000273326"/>
    </source>
</evidence>
<dbReference type="InterPro" id="IPR050086">
    <property type="entry name" value="MetN_ABC_transporter-like"/>
</dbReference>
<dbReference type="Pfam" id="PF00005">
    <property type="entry name" value="ABC_tran"/>
    <property type="match status" value="1"/>
</dbReference>
<sequence>MLLQAKNITKKFQNQPVLKNFSFSIDAGEIVVLTGKSGTGKTTLMRILNNLESADYGTVAIENDYLCRDSERGAAYVSRKERRVYQNQIGMVFQDYALFPNLTVRENLLEAPLAQKLGTKEELNQKVEQLMNEMGIADQLDKMPSMLSGGQKQRVAIARAMMLNPKILCFDEPTSALDRESADSIGKLIQEIAARGTGVLIVTHDISFGEKFGTRLISSSEFFSK</sequence>
<dbReference type="SMART" id="SM00382">
    <property type="entry name" value="AAA"/>
    <property type="match status" value="1"/>
</dbReference>
<evidence type="ECO:0000256" key="4">
    <source>
        <dbReference type="ARBA" id="ARBA00022475"/>
    </source>
</evidence>
<accession>A0A3Q9BLQ2</accession>
<dbReference type="GO" id="GO:0016887">
    <property type="term" value="F:ATP hydrolysis activity"/>
    <property type="evidence" value="ECO:0007669"/>
    <property type="project" value="InterPro"/>
</dbReference>
<organism evidence="10 11">
    <name type="scientific">Jeotgalibaca ciconiae</name>
    <dbReference type="NCBI Taxonomy" id="2496265"/>
    <lineage>
        <taxon>Bacteria</taxon>
        <taxon>Bacillati</taxon>
        <taxon>Bacillota</taxon>
        <taxon>Bacilli</taxon>
        <taxon>Lactobacillales</taxon>
        <taxon>Carnobacteriaceae</taxon>
        <taxon>Jeotgalibaca</taxon>
    </lineage>
</organism>
<evidence type="ECO:0000256" key="2">
    <source>
        <dbReference type="ARBA" id="ARBA00005417"/>
    </source>
</evidence>
<dbReference type="SUPFAM" id="SSF52540">
    <property type="entry name" value="P-loop containing nucleoside triphosphate hydrolases"/>
    <property type="match status" value="1"/>
</dbReference>
<keyword evidence="8" id="KW-0175">Coiled coil</keyword>
<keyword evidence="5" id="KW-0547">Nucleotide-binding</keyword>
<reference evidence="11" key="1">
    <citation type="submission" date="2018-12" db="EMBL/GenBank/DDBJ databases">
        <title>Complete genome sequencing of Jeotgalibaca sp. H21T32.</title>
        <authorList>
            <person name="Bae J.-W."/>
            <person name="Lee S.-Y."/>
        </authorList>
    </citation>
    <scope>NUCLEOTIDE SEQUENCE [LARGE SCALE GENOMIC DNA]</scope>
    <source>
        <strain evidence="11">H21T32</strain>
    </source>
</reference>
<protein>
    <submittedName>
        <fullName evidence="10">Amino acid ABC transporter ATP-binding protein</fullName>
    </submittedName>
</protein>
<dbReference type="GO" id="GO:0005524">
    <property type="term" value="F:ATP binding"/>
    <property type="evidence" value="ECO:0007669"/>
    <property type="project" value="UniProtKB-KW"/>
</dbReference>
<name>A0A3Q9BLQ2_9LACT</name>
<dbReference type="EMBL" id="CP034465">
    <property type="protein sequence ID" value="AZP05127.1"/>
    <property type="molecule type" value="Genomic_DNA"/>
</dbReference>
<evidence type="ECO:0000256" key="8">
    <source>
        <dbReference type="SAM" id="Coils"/>
    </source>
</evidence>
<dbReference type="OrthoDB" id="9804199at2"/>
<dbReference type="AlphaFoldDB" id="A0A3Q9BLQ2"/>
<dbReference type="GO" id="GO:0005886">
    <property type="term" value="C:plasma membrane"/>
    <property type="evidence" value="ECO:0007669"/>
    <property type="project" value="UniProtKB-SubCell"/>
</dbReference>
<feature type="coiled-coil region" evidence="8">
    <location>
        <begin position="113"/>
        <end position="140"/>
    </location>
</feature>
<keyword evidence="4" id="KW-1003">Cell membrane</keyword>
<evidence type="ECO:0000259" key="9">
    <source>
        <dbReference type="PROSITE" id="PS50893"/>
    </source>
</evidence>
<dbReference type="PROSITE" id="PS50893">
    <property type="entry name" value="ABC_TRANSPORTER_2"/>
    <property type="match status" value="1"/>
</dbReference>
<gene>
    <name evidence="10" type="ORF">EJN90_11035</name>
</gene>
<dbReference type="PANTHER" id="PTHR43166:SF9">
    <property type="entry name" value="GLUTAMATE_ASPARTATE IMPORT ATP-BINDING PROTEIN GLTL"/>
    <property type="match status" value="1"/>
</dbReference>
<dbReference type="InterPro" id="IPR003439">
    <property type="entry name" value="ABC_transporter-like_ATP-bd"/>
</dbReference>
<dbReference type="InterPro" id="IPR027417">
    <property type="entry name" value="P-loop_NTPase"/>
</dbReference>
<comment type="subcellular location">
    <subcellularLocation>
        <location evidence="1">Cell membrane</location>
        <topology evidence="1">Peripheral membrane protein</topology>
    </subcellularLocation>
</comment>
<dbReference type="InterPro" id="IPR003593">
    <property type="entry name" value="AAA+_ATPase"/>
</dbReference>
<proteinExistence type="inferred from homology"/>
<dbReference type="Gene3D" id="3.40.50.300">
    <property type="entry name" value="P-loop containing nucleotide triphosphate hydrolases"/>
    <property type="match status" value="1"/>
</dbReference>
<evidence type="ECO:0000256" key="6">
    <source>
        <dbReference type="ARBA" id="ARBA00022840"/>
    </source>
</evidence>
<keyword evidence="6 10" id="KW-0067">ATP-binding</keyword>
<comment type="similarity">
    <text evidence="2">Belongs to the ABC transporter superfamily.</text>
</comment>
<dbReference type="Proteomes" id="UP000273326">
    <property type="component" value="Chromosome"/>
</dbReference>
<dbReference type="RefSeq" id="WP_126111205.1">
    <property type="nucleotide sequence ID" value="NZ_CP034465.1"/>
</dbReference>
<feature type="domain" description="ABC transporter" evidence="9">
    <location>
        <begin position="3"/>
        <end position="223"/>
    </location>
</feature>
<keyword evidence="3" id="KW-0813">Transport</keyword>
<keyword evidence="7" id="KW-0472">Membrane</keyword>
<evidence type="ECO:0000256" key="3">
    <source>
        <dbReference type="ARBA" id="ARBA00022448"/>
    </source>
</evidence>
<evidence type="ECO:0000256" key="5">
    <source>
        <dbReference type="ARBA" id="ARBA00022741"/>
    </source>
</evidence>
<evidence type="ECO:0000256" key="1">
    <source>
        <dbReference type="ARBA" id="ARBA00004202"/>
    </source>
</evidence>
<evidence type="ECO:0000256" key="7">
    <source>
        <dbReference type="ARBA" id="ARBA00023136"/>
    </source>
</evidence>
<dbReference type="PROSITE" id="PS00211">
    <property type="entry name" value="ABC_TRANSPORTER_1"/>
    <property type="match status" value="1"/>
</dbReference>